<keyword evidence="3" id="KW-1185">Reference proteome</keyword>
<dbReference type="EMBL" id="MWML01000036">
    <property type="protein sequence ID" value="TCG08399.1"/>
    <property type="molecule type" value="Genomic_DNA"/>
</dbReference>
<name>A0A4R0XM88_9BURK</name>
<keyword evidence="2" id="KW-0489">Methyltransferase</keyword>
<dbReference type="InterPro" id="IPR036086">
    <property type="entry name" value="ParB/Sulfiredoxin_sf"/>
</dbReference>
<evidence type="ECO:0000313" key="2">
    <source>
        <dbReference type="EMBL" id="TCG08399.1"/>
    </source>
</evidence>
<organism evidence="2 3">
    <name type="scientific">Paraburkholderia steynii</name>
    <dbReference type="NCBI Taxonomy" id="1245441"/>
    <lineage>
        <taxon>Bacteria</taxon>
        <taxon>Pseudomonadati</taxon>
        <taxon>Pseudomonadota</taxon>
        <taxon>Betaproteobacteria</taxon>
        <taxon>Burkholderiales</taxon>
        <taxon>Burkholderiaceae</taxon>
        <taxon>Paraburkholderia</taxon>
    </lineage>
</organism>
<protein>
    <submittedName>
        <fullName evidence="2">DNA methylase</fullName>
    </submittedName>
</protein>
<evidence type="ECO:0000259" key="1">
    <source>
        <dbReference type="SMART" id="SM00470"/>
    </source>
</evidence>
<dbReference type="SUPFAM" id="SSF110849">
    <property type="entry name" value="ParB/Sulfiredoxin"/>
    <property type="match status" value="1"/>
</dbReference>
<comment type="caution">
    <text evidence="2">The sequence shown here is derived from an EMBL/GenBank/DDBJ whole genome shotgun (WGS) entry which is preliminary data.</text>
</comment>
<sequence length="183" mass="20140">MDTAHQLSIVYRYIEQLVPYARNARTHSDEQIAQLAASLREFGWTNPVLLDGDSGIIAGHGRVLAARKLGMHQIPTIDLAHLSEAQRRAYVLADNKLAERAGWDAELLELEVADLSGMGFELGVLGFTTNELASLLGTAEEPALSAAVNEERFLVLVDCGSEHEQAKLFGEMTERKYVCKLMS</sequence>
<accession>A0A4R0XM88</accession>
<dbReference type="Pfam" id="PF02195">
    <property type="entry name" value="ParB_N"/>
    <property type="match status" value="1"/>
</dbReference>
<dbReference type="Gene3D" id="3.90.1530.10">
    <property type="entry name" value="Conserved hypothetical protein from pyrococcus furiosus pfu- 392566-001, ParB domain"/>
    <property type="match status" value="1"/>
</dbReference>
<reference evidence="2 3" key="1">
    <citation type="submission" date="2017-02" db="EMBL/GenBank/DDBJ databases">
        <title>Paraburkholderia sophoroidis sp. nov. and Paraburkholderia steynii sp. nov. rhizobial symbionts of the fynbos legume Hypocalyptus sophoroides.</title>
        <authorList>
            <person name="Steenkamp E.T."/>
            <person name="Beukes C.W."/>
            <person name="Van Zyl E."/>
            <person name="Avontuur J."/>
            <person name="Chan W.Y."/>
            <person name="Hassen A."/>
            <person name="Palmer M."/>
            <person name="Mthombeni L."/>
            <person name="Phalane F."/>
            <person name="Sereme K."/>
            <person name="Venter S.N."/>
        </authorList>
    </citation>
    <scope>NUCLEOTIDE SEQUENCE [LARGE SCALE GENOMIC DNA]</scope>
    <source>
        <strain evidence="2 3">HC1.1ba</strain>
    </source>
</reference>
<dbReference type="CDD" id="cd16403">
    <property type="entry name" value="ParB_N_like_MT"/>
    <property type="match status" value="1"/>
</dbReference>
<proteinExistence type="predicted"/>
<dbReference type="AlphaFoldDB" id="A0A4R0XM88"/>
<keyword evidence="2" id="KW-0808">Transferase</keyword>
<dbReference type="InterPro" id="IPR003115">
    <property type="entry name" value="ParB_N"/>
</dbReference>
<evidence type="ECO:0000313" key="3">
    <source>
        <dbReference type="Proteomes" id="UP000294200"/>
    </source>
</evidence>
<dbReference type="Proteomes" id="UP000294200">
    <property type="component" value="Unassembled WGS sequence"/>
</dbReference>
<dbReference type="GO" id="GO:0008168">
    <property type="term" value="F:methyltransferase activity"/>
    <property type="evidence" value="ECO:0007669"/>
    <property type="project" value="UniProtKB-KW"/>
</dbReference>
<feature type="domain" description="ParB-like N-terminal" evidence="1">
    <location>
        <begin position="10"/>
        <end position="96"/>
    </location>
</feature>
<dbReference type="GO" id="GO:0032259">
    <property type="term" value="P:methylation"/>
    <property type="evidence" value="ECO:0007669"/>
    <property type="project" value="UniProtKB-KW"/>
</dbReference>
<dbReference type="SMART" id="SM00470">
    <property type="entry name" value="ParB"/>
    <property type="match status" value="1"/>
</dbReference>
<gene>
    <name evidence="2" type="ORF">BZM27_12585</name>
</gene>